<feature type="region of interest" description="Disordered" evidence="14">
    <location>
        <begin position="1072"/>
        <end position="1121"/>
    </location>
</feature>
<feature type="region of interest" description="Disordered" evidence="14">
    <location>
        <begin position="1463"/>
        <end position="1492"/>
    </location>
</feature>
<evidence type="ECO:0000256" key="7">
    <source>
        <dbReference type="ARBA" id="ARBA00022777"/>
    </source>
</evidence>
<evidence type="ECO:0000256" key="1">
    <source>
        <dbReference type="ARBA" id="ARBA00004623"/>
    </source>
</evidence>
<feature type="compositionally biased region" description="Low complexity" evidence="14">
    <location>
        <begin position="176"/>
        <end position="196"/>
    </location>
</feature>
<feature type="region of interest" description="Disordered" evidence="14">
    <location>
        <begin position="880"/>
        <end position="1026"/>
    </location>
</feature>
<dbReference type="EC" id="2.7.11.1" evidence="2"/>
<feature type="domain" description="Protein kinase" evidence="15">
    <location>
        <begin position="543"/>
        <end position="875"/>
    </location>
</feature>
<comment type="caution">
    <text evidence="16">The sequence shown here is derived from an EMBL/GenBank/DDBJ whole genome shotgun (WGS) entry which is preliminary data.</text>
</comment>
<feature type="compositionally biased region" description="Low complexity" evidence="14">
    <location>
        <begin position="1108"/>
        <end position="1121"/>
    </location>
</feature>
<keyword evidence="5" id="KW-0808">Transferase</keyword>
<comment type="subcellular location">
    <subcellularLocation>
        <location evidence="1">Preautophagosomal structure membrane</location>
        <topology evidence="1">Peripheral membrane protein</topology>
    </subcellularLocation>
</comment>
<sequence>MSVDCVSARLNGYTAGRPWRHGCRHAHLIMALPFGSHDPAAVAGEGGRGTRGRLGARAGPPASALGVGWGGAQAKKRQSLKVPVSRHSGGPPGALRHHGAHCSGASHWNGKTPDAASQPTDGVIDCLIDWDGMGVATDATTTCPPSSPLGLYNCSYSLEPPPPPPPGFPFFIVVSSSSSSSTRPSSRTPAPPSVSSLLRLDPSYVHDCDRVGGPARPITSQHAASQPSPAQPSGGPTSPATRAALPLPPSVPSRANDADPDASPAQPSPGLVPTDYGAFCPCPGRSCVSDDPALHRPCCPSPSSRQTLLNSTTRSSSSIRVLGAARTAVASNFLNFVTHTRGTASQRPEQPLGRATLRRRPSHRRRHRSPPVSCLGVSHSRSLPSILAPPAPEHRRRLPKSNQRLASSAQFARPAPVLPQSCTGDARTLPLPQTLEASLHSSLLATPSHRRPLTIHPHSASCAPTPVILSDTCRRRVDNPACCRLIPKLRLALALPALGLRSTSAALPAIDNEALTSQEAMASRQEGQPPGSRKSSGRNIGQFVIDKEIGKGSFAQVYMGWHKSDVLARASSSQPLRSVLALCANCASLLLQESKAAVAIKSVELARLNKKLKENLFGEIQILKSLRHPHIVALHDCVESSTHINLIMEYCELGDLSLFIKKRDKLITHPATHDMARKYPVAPNSGLHEVVIRHFLKQLSSALEFLRSNNYVHRDVKPQNLLLLPSRSFRDQRQFHILSASQDSLIPVSGLTSLPMLKLADFGFARVLPSTSLADTLCGSPLYMAPEILRYERYDAKADLWSVGTVLYEMITGRPPFRARNHVELLRKIEAAEDVIKFPREVVVSSEMKALVRSLLKRSPVERLSFENFFAHPVVTNDIPGLVEDDIPKPPPKRELETIPQGEALPSPRSPGPSRGTGHDFIPRDAGSSRSPRDAAPRSPQTGSPGDGRYRRQTGDVHRLSESPRNGGEGLGIQRPTPQHTVSTPNYQPHLTTRPSRDRVVTPGVSPTDVRRPPAVNREASEEEQAAQDVMFERDYVLVERRHVEVNALADELAANQVPGMQRGQQMVRRSTQQGAPTSTTGAIPTPASQTALVAQGRAGQDKRSSYEKALSSSPSSASSAITKAIQDASLRLFGFKMAPVRGAKGHSPPMYQPFPAYPTPSAPAGLLGDGKSSPSADEDVRAKDAMEEYAERSDCVYGFAEVKYKQLVPLAPSMDHGLGGVPMDQLADEEDGLTVEAIVSLSEEALVLYVKSLTLLARAMDIASVWWSKKSRGAVATGVSAAVSEHVAQKINAIVQWVRQRFNEVLEKSEIVRLKLLEAQKLLPEDHPSHPANHGEDSIVSSSGSAAKQVYLTPGISAEKLMYDRALEMSRAAAIDEVTNENLPGCKISYITAIRMLEAVLESDDDAVGRRLANGKEVARGSLENGGDLDSDEEAHVRKMIKMITGRLASVTKKQQMIVEANNKEQQAQLQAARRRSGDVTPRSIPSHGST</sequence>
<dbReference type="Pfam" id="PF00069">
    <property type="entry name" value="Pkinase"/>
    <property type="match status" value="1"/>
</dbReference>
<feature type="region of interest" description="Disordered" evidence="14">
    <location>
        <begin position="78"/>
        <end position="116"/>
    </location>
</feature>
<evidence type="ECO:0000259" key="15">
    <source>
        <dbReference type="PROSITE" id="PS50011"/>
    </source>
</evidence>
<evidence type="ECO:0000256" key="2">
    <source>
        <dbReference type="ARBA" id="ARBA00012513"/>
    </source>
</evidence>
<dbReference type="PANTHER" id="PTHR24348:SF22">
    <property type="entry name" value="NON-SPECIFIC SERINE_THREONINE PROTEIN KINASE"/>
    <property type="match status" value="1"/>
</dbReference>
<evidence type="ECO:0000256" key="8">
    <source>
        <dbReference type="ARBA" id="ARBA00022840"/>
    </source>
</evidence>
<dbReference type="InterPro" id="IPR008271">
    <property type="entry name" value="Ser/Thr_kinase_AS"/>
</dbReference>
<reference evidence="16 17" key="1">
    <citation type="journal article" date="2024" name="Microbiol. Resour. Announc.">
        <title>Genome annotations for the ascomycete fungi Trichoderma harzianum, Trichoderma aggressivum, and Purpureocillium lilacinum.</title>
        <authorList>
            <person name="Beijen E.P.W."/>
            <person name="Ohm R.A."/>
        </authorList>
    </citation>
    <scope>NUCLEOTIDE SEQUENCE [LARGE SCALE GENOMIC DNA]</scope>
    <source>
        <strain evidence="16 17">CBS 150709</strain>
    </source>
</reference>
<evidence type="ECO:0000256" key="12">
    <source>
        <dbReference type="ARBA" id="ARBA00047899"/>
    </source>
</evidence>
<dbReference type="Proteomes" id="UP001287286">
    <property type="component" value="Unassembled WGS sequence"/>
</dbReference>
<dbReference type="Pfam" id="PF12063">
    <property type="entry name" value="ATG1-like_MIT1"/>
    <property type="match status" value="1"/>
</dbReference>
<keyword evidence="3" id="KW-0813">Transport</keyword>
<keyword evidence="6" id="KW-0547">Nucleotide-binding</keyword>
<evidence type="ECO:0000256" key="3">
    <source>
        <dbReference type="ARBA" id="ARBA00022448"/>
    </source>
</evidence>
<feature type="compositionally biased region" description="Basic and acidic residues" evidence="14">
    <location>
        <begin position="886"/>
        <end position="897"/>
    </location>
</feature>
<dbReference type="InterPro" id="IPR022708">
    <property type="entry name" value="Atg1-like_tMIT"/>
</dbReference>
<proteinExistence type="predicted"/>
<evidence type="ECO:0000256" key="6">
    <source>
        <dbReference type="ARBA" id="ARBA00022741"/>
    </source>
</evidence>
<keyword evidence="17" id="KW-1185">Reference proteome</keyword>
<dbReference type="InterPro" id="IPR045269">
    <property type="entry name" value="Atg1-like"/>
</dbReference>
<protein>
    <recommendedName>
        <fullName evidence="2">non-specific serine/threonine protein kinase</fullName>
        <ecNumber evidence="2">2.7.11.1</ecNumber>
    </recommendedName>
    <alternativeName>
        <fullName evidence="11">Autophagy-related protein 1</fullName>
    </alternativeName>
</protein>
<dbReference type="InterPro" id="IPR048941">
    <property type="entry name" value="ATG1-like_MIT2"/>
</dbReference>
<evidence type="ECO:0000256" key="5">
    <source>
        <dbReference type="ARBA" id="ARBA00022679"/>
    </source>
</evidence>
<feature type="region of interest" description="Disordered" evidence="14">
    <location>
        <begin position="518"/>
        <end position="538"/>
    </location>
</feature>
<gene>
    <name evidence="16" type="ORF">Purlil1_12012</name>
</gene>
<feature type="compositionally biased region" description="Polar residues" evidence="14">
    <location>
        <begin position="400"/>
        <end position="410"/>
    </location>
</feature>
<dbReference type="Pfam" id="PF21127">
    <property type="entry name" value="ATG1-like_MIT2"/>
    <property type="match status" value="1"/>
</dbReference>
<dbReference type="PROSITE" id="PS00108">
    <property type="entry name" value="PROTEIN_KINASE_ST"/>
    <property type="match status" value="1"/>
</dbReference>
<feature type="compositionally biased region" description="Polar residues" evidence="14">
    <location>
        <begin position="1072"/>
        <end position="1093"/>
    </location>
</feature>
<keyword evidence="9" id="KW-0653">Protein transport</keyword>
<dbReference type="PROSITE" id="PS50011">
    <property type="entry name" value="PROTEIN_KINASE_DOM"/>
    <property type="match status" value="1"/>
</dbReference>
<dbReference type="CDD" id="cd14009">
    <property type="entry name" value="STKc_ATG1_ULK_like"/>
    <property type="match status" value="1"/>
</dbReference>
<evidence type="ECO:0000256" key="14">
    <source>
        <dbReference type="SAM" id="MobiDB-lite"/>
    </source>
</evidence>
<feature type="region of interest" description="Disordered" evidence="14">
    <location>
        <begin position="340"/>
        <end position="411"/>
    </location>
</feature>
<evidence type="ECO:0000256" key="13">
    <source>
        <dbReference type="ARBA" id="ARBA00048679"/>
    </source>
</evidence>
<dbReference type="Gene3D" id="1.10.510.10">
    <property type="entry name" value="Transferase(Phosphotransferase) domain 1"/>
    <property type="match status" value="1"/>
</dbReference>
<feature type="compositionally biased region" description="Low complexity" evidence="14">
    <location>
        <begin position="219"/>
        <end position="240"/>
    </location>
</feature>
<organism evidence="16 17">
    <name type="scientific">Purpureocillium lilacinum</name>
    <name type="common">Paecilomyces lilacinus</name>
    <dbReference type="NCBI Taxonomy" id="33203"/>
    <lineage>
        <taxon>Eukaryota</taxon>
        <taxon>Fungi</taxon>
        <taxon>Dikarya</taxon>
        <taxon>Ascomycota</taxon>
        <taxon>Pezizomycotina</taxon>
        <taxon>Sordariomycetes</taxon>
        <taxon>Hypocreomycetidae</taxon>
        <taxon>Hypocreales</taxon>
        <taxon>Ophiocordycipitaceae</taxon>
        <taxon>Purpureocillium</taxon>
    </lineage>
</organism>
<dbReference type="PANTHER" id="PTHR24348">
    <property type="entry name" value="SERINE/THREONINE-PROTEIN KINASE UNC-51-RELATED"/>
    <property type="match status" value="1"/>
</dbReference>
<dbReference type="SUPFAM" id="SSF56112">
    <property type="entry name" value="Protein kinase-like (PK-like)"/>
    <property type="match status" value="1"/>
</dbReference>
<dbReference type="InterPro" id="IPR011009">
    <property type="entry name" value="Kinase-like_dom_sf"/>
</dbReference>
<feature type="compositionally biased region" description="Basic and acidic residues" evidence="14">
    <location>
        <begin position="948"/>
        <end position="962"/>
    </location>
</feature>
<evidence type="ECO:0000313" key="16">
    <source>
        <dbReference type="EMBL" id="KAK4078386.1"/>
    </source>
</evidence>
<evidence type="ECO:0000313" key="17">
    <source>
        <dbReference type="Proteomes" id="UP001287286"/>
    </source>
</evidence>
<evidence type="ECO:0000256" key="10">
    <source>
        <dbReference type="ARBA" id="ARBA00023006"/>
    </source>
</evidence>
<keyword evidence="4" id="KW-0723">Serine/threonine-protein kinase</keyword>
<comment type="catalytic activity">
    <reaction evidence="13">
        <text>L-seryl-[protein] + ATP = O-phospho-L-seryl-[protein] + ADP + H(+)</text>
        <dbReference type="Rhea" id="RHEA:17989"/>
        <dbReference type="Rhea" id="RHEA-COMP:9863"/>
        <dbReference type="Rhea" id="RHEA-COMP:11604"/>
        <dbReference type="ChEBI" id="CHEBI:15378"/>
        <dbReference type="ChEBI" id="CHEBI:29999"/>
        <dbReference type="ChEBI" id="CHEBI:30616"/>
        <dbReference type="ChEBI" id="CHEBI:83421"/>
        <dbReference type="ChEBI" id="CHEBI:456216"/>
        <dbReference type="EC" id="2.7.11.1"/>
    </reaction>
</comment>
<keyword evidence="7" id="KW-0418">Kinase</keyword>
<accession>A0ABR0BI46</accession>
<feature type="region of interest" description="Disordered" evidence="14">
    <location>
        <begin position="176"/>
        <end position="270"/>
    </location>
</feature>
<keyword evidence="8" id="KW-0067">ATP-binding</keyword>
<evidence type="ECO:0000256" key="9">
    <source>
        <dbReference type="ARBA" id="ARBA00022927"/>
    </source>
</evidence>
<feature type="compositionally biased region" description="Polar residues" evidence="14">
    <location>
        <begin position="976"/>
        <end position="994"/>
    </location>
</feature>
<feature type="compositionally biased region" description="Basic residues" evidence="14">
    <location>
        <begin position="356"/>
        <end position="369"/>
    </location>
</feature>
<evidence type="ECO:0000256" key="4">
    <source>
        <dbReference type="ARBA" id="ARBA00022527"/>
    </source>
</evidence>
<dbReference type="Gene3D" id="3.30.200.20">
    <property type="entry name" value="Phosphorylase Kinase, domain 1"/>
    <property type="match status" value="1"/>
</dbReference>
<comment type="catalytic activity">
    <reaction evidence="12">
        <text>L-threonyl-[protein] + ATP = O-phospho-L-threonyl-[protein] + ADP + H(+)</text>
        <dbReference type="Rhea" id="RHEA:46608"/>
        <dbReference type="Rhea" id="RHEA-COMP:11060"/>
        <dbReference type="Rhea" id="RHEA-COMP:11605"/>
        <dbReference type="ChEBI" id="CHEBI:15378"/>
        <dbReference type="ChEBI" id="CHEBI:30013"/>
        <dbReference type="ChEBI" id="CHEBI:30616"/>
        <dbReference type="ChEBI" id="CHEBI:61977"/>
        <dbReference type="ChEBI" id="CHEBI:456216"/>
        <dbReference type="EC" id="2.7.11.1"/>
    </reaction>
</comment>
<dbReference type="InterPro" id="IPR000719">
    <property type="entry name" value="Prot_kinase_dom"/>
</dbReference>
<dbReference type="EMBL" id="JAWRVI010000085">
    <property type="protein sequence ID" value="KAK4078386.1"/>
    <property type="molecule type" value="Genomic_DNA"/>
</dbReference>
<keyword evidence="10" id="KW-0072">Autophagy</keyword>
<dbReference type="SMART" id="SM00220">
    <property type="entry name" value="S_TKc"/>
    <property type="match status" value="1"/>
</dbReference>
<name>A0ABR0BI46_PURLI</name>
<evidence type="ECO:0000256" key="11">
    <source>
        <dbReference type="ARBA" id="ARBA00030237"/>
    </source>
</evidence>